<feature type="transmembrane region" description="Helical" evidence="10">
    <location>
        <begin position="37"/>
        <end position="56"/>
    </location>
</feature>
<evidence type="ECO:0000256" key="2">
    <source>
        <dbReference type="ARBA" id="ARBA00012438"/>
    </source>
</evidence>
<dbReference type="GO" id="GO:0046983">
    <property type="term" value="F:protein dimerization activity"/>
    <property type="evidence" value="ECO:0007669"/>
    <property type="project" value="InterPro"/>
</dbReference>
<dbReference type="Gene3D" id="1.20.5.1930">
    <property type="match status" value="1"/>
</dbReference>
<dbReference type="InterPro" id="IPR036890">
    <property type="entry name" value="HATPase_C_sf"/>
</dbReference>
<feature type="domain" description="Histidine kinase/HSP90-like ATPase" evidence="11">
    <location>
        <begin position="297"/>
        <end position="393"/>
    </location>
</feature>
<keyword evidence="10" id="KW-0812">Transmembrane</keyword>
<gene>
    <name evidence="13" type="ORF">SAMN05444716_11141</name>
</gene>
<sequence>MPAPVRPHRYDIGIAVAGLLGGLTGVGYDIFSVITVGPYSPLALAGLLVMCGAELLRRSAPGWCLAIGTVAVIWDGLFSGLLAVLLMYSDAVYAAVLYGGARLSRLVLRASVAFTVAVTVGSLVWLRDPQALILGVLAAAVTATPAWTAAIVRGHRESAAHARLRAEQTALLAEMDRVQAVTEERARMARELHDVVANHLSAIAIHSTAALTLDEPGASRDALTVIRENSTQGLAEMRRLIGILRTPGPDTGPEALPGLESLDTLVARAERSAAGRLRITADPGPDEGPPLPAPVELAAYRIVQESLTNALKHAAPGEVAVRLRREAQALTVRVTSPYAAPGDAGSRPRAPGSGAGLTGMRERVALLGGTLSAGPHEDEDGGRWQVLARIPLTEGNPAP</sequence>
<dbReference type="PANTHER" id="PTHR24421">
    <property type="entry name" value="NITRATE/NITRITE SENSOR PROTEIN NARX-RELATED"/>
    <property type="match status" value="1"/>
</dbReference>
<evidence type="ECO:0000313" key="13">
    <source>
        <dbReference type="EMBL" id="SFT19002.1"/>
    </source>
</evidence>
<evidence type="ECO:0000259" key="12">
    <source>
        <dbReference type="Pfam" id="PF07730"/>
    </source>
</evidence>
<evidence type="ECO:0000256" key="5">
    <source>
        <dbReference type="ARBA" id="ARBA00022741"/>
    </source>
</evidence>
<dbReference type="STRING" id="1176198.SAMN05444716_11141"/>
<keyword evidence="10" id="KW-0472">Membrane</keyword>
<evidence type="ECO:0000256" key="7">
    <source>
        <dbReference type="ARBA" id="ARBA00022840"/>
    </source>
</evidence>
<dbReference type="InterPro" id="IPR050482">
    <property type="entry name" value="Sensor_HK_TwoCompSys"/>
</dbReference>
<keyword evidence="4" id="KW-0808">Transferase</keyword>
<evidence type="ECO:0000256" key="6">
    <source>
        <dbReference type="ARBA" id="ARBA00022777"/>
    </source>
</evidence>
<dbReference type="GO" id="GO:0000155">
    <property type="term" value="F:phosphorelay sensor kinase activity"/>
    <property type="evidence" value="ECO:0007669"/>
    <property type="project" value="InterPro"/>
</dbReference>
<dbReference type="SUPFAM" id="SSF55874">
    <property type="entry name" value="ATPase domain of HSP90 chaperone/DNA topoisomerase II/histidine kinase"/>
    <property type="match status" value="1"/>
</dbReference>
<keyword evidence="14" id="KW-1185">Reference proteome</keyword>
<dbReference type="EC" id="2.7.13.3" evidence="2"/>
<feature type="transmembrane region" description="Helical" evidence="10">
    <location>
        <begin position="63"/>
        <end position="86"/>
    </location>
</feature>
<keyword evidence="6 13" id="KW-0418">Kinase</keyword>
<dbReference type="CDD" id="cd16917">
    <property type="entry name" value="HATPase_UhpB-NarQ-NarX-like"/>
    <property type="match status" value="1"/>
</dbReference>
<comment type="catalytic activity">
    <reaction evidence="1">
        <text>ATP + protein L-histidine = ADP + protein N-phospho-L-histidine.</text>
        <dbReference type="EC" id="2.7.13.3"/>
    </reaction>
</comment>
<dbReference type="InterPro" id="IPR011712">
    <property type="entry name" value="Sig_transdc_His_kin_sub3_dim/P"/>
</dbReference>
<feature type="transmembrane region" description="Helical" evidence="10">
    <location>
        <begin position="12"/>
        <end position="31"/>
    </location>
</feature>
<evidence type="ECO:0000313" key="14">
    <source>
        <dbReference type="Proteomes" id="UP000198873"/>
    </source>
</evidence>
<dbReference type="GO" id="GO:0005524">
    <property type="term" value="F:ATP binding"/>
    <property type="evidence" value="ECO:0007669"/>
    <property type="project" value="UniProtKB-KW"/>
</dbReference>
<evidence type="ECO:0000259" key="11">
    <source>
        <dbReference type="Pfam" id="PF02518"/>
    </source>
</evidence>
<keyword evidence="7" id="KW-0067">ATP-binding</keyword>
<evidence type="ECO:0000256" key="4">
    <source>
        <dbReference type="ARBA" id="ARBA00022679"/>
    </source>
</evidence>
<keyword evidence="8" id="KW-0902">Two-component regulatory system</keyword>
<dbReference type="AlphaFoldDB" id="A0A1I6VZ71"/>
<feature type="transmembrane region" description="Helical" evidence="10">
    <location>
        <begin position="106"/>
        <end position="125"/>
    </location>
</feature>
<dbReference type="Gene3D" id="3.30.565.10">
    <property type="entry name" value="Histidine kinase-like ATPase, C-terminal domain"/>
    <property type="match status" value="1"/>
</dbReference>
<dbReference type="GO" id="GO:0016020">
    <property type="term" value="C:membrane"/>
    <property type="evidence" value="ECO:0007669"/>
    <property type="project" value="InterPro"/>
</dbReference>
<keyword evidence="5" id="KW-0547">Nucleotide-binding</keyword>
<dbReference type="Pfam" id="PF02518">
    <property type="entry name" value="HATPase_c"/>
    <property type="match status" value="1"/>
</dbReference>
<evidence type="ECO:0000256" key="10">
    <source>
        <dbReference type="SAM" id="Phobius"/>
    </source>
</evidence>
<protein>
    <recommendedName>
        <fullName evidence="2">histidine kinase</fullName>
        <ecNumber evidence="2">2.7.13.3</ecNumber>
    </recommendedName>
</protein>
<dbReference type="InterPro" id="IPR003594">
    <property type="entry name" value="HATPase_dom"/>
</dbReference>
<evidence type="ECO:0000256" key="9">
    <source>
        <dbReference type="SAM" id="MobiDB-lite"/>
    </source>
</evidence>
<keyword evidence="10" id="KW-1133">Transmembrane helix</keyword>
<proteinExistence type="predicted"/>
<evidence type="ECO:0000256" key="1">
    <source>
        <dbReference type="ARBA" id="ARBA00000085"/>
    </source>
</evidence>
<keyword evidence="3" id="KW-0597">Phosphoprotein</keyword>
<dbReference type="Pfam" id="PF07730">
    <property type="entry name" value="HisKA_3"/>
    <property type="match status" value="1"/>
</dbReference>
<accession>A0A1I6VZ71</accession>
<feature type="region of interest" description="Disordered" evidence="9">
    <location>
        <begin position="337"/>
        <end position="357"/>
    </location>
</feature>
<name>A0A1I6VZ71_9ACTN</name>
<evidence type="ECO:0000256" key="8">
    <source>
        <dbReference type="ARBA" id="ARBA00023012"/>
    </source>
</evidence>
<feature type="domain" description="Signal transduction histidine kinase subgroup 3 dimerisation and phosphoacceptor" evidence="12">
    <location>
        <begin position="184"/>
        <end position="247"/>
    </location>
</feature>
<feature type="transmembrane region" description="Helical" evidence="10">
    <location>
        <begin position="132"/>
        <end position="152"/>
    </location>
</feature>
<dbReference type="EMBL" id="FPAB01000011">
    <property type="protein sequence ID" value="SFT19002.1"/>
    <property type="molecule type" value="Genomic_DNA"/>
</dbReference>
<dbReference type="PANTHER" id="PTHR24421:SF10">
    <property type="entry name" value="NITRATE_NITRITE SENSOR PROTEIN NARQ"/>
    <property type="match status" value="1"/>
</dbReference>
<reference evidence="14" key="1">
    <citation type="submission" date="2016-10" db="EMBL/GenBank/DDBJ databases">
        <authorList>
            <person name="Varghese N."/>
            <person name="Submissions S."/>
        </authorList>
    </citation>
    <scope>NUCLEOTIDE SEQUENCE [LARGE SCALE GENOMIC DNA]</scope>
    <source>
        <strain evidence="14">CGMCC 4.7047</strain>
    </source>
</reference>
<organism evidence="13 14">
    <name type="scientific">Streptomyces harbinensis</name>
    <dbReference type="NCBI Taxonomy" id="1176198"/>
    <lineage>
        <taxon>Bacteria</taxon>
        <taxon>Bacillati</taxon>
        <taxon>Actinomycetota</taxon>
        <taxon>Actinomycetes</taxon>
        <taxon>Kitasatosporales</taxon>
        <taxon>Streptomycetaceae</taxon>
        <taxon>Streptomyces</taxon>
    </lineage>
</organism>
<dbReference type="RefSeq" id="WP_093844299.1">
    <property type="nucleotide sequence ID" value="NZ_FPAB01000011.1"/>
</dbReference>
<dbReference type="Proteomes" id="UP000198873">
    <property type="component" value="Unassembled WGS sequence"/>
</dbReference>
<evidence type="ECO:0000256" key="3">
    <source>
        <dbReference type="ARBA" id="ARBA00022553"/>
    </source>
</evidence>